<proteinExistence type="inferred from homology"/>
<dbReference type="CDD" id="cd02956">
    <property type="entry name" value="ybbN"/>
    <property type="match status" value="1"/>
</dbReference>
<dbReference type="RefSeq" id="WP_370564848.1">
    <property type="nucleotide sequence ID" value="NZ_JBFWIB010000010.1"/>
</dbReference>
<sequence>MSADPATPHVFDATAANFETDVLQKSLQTPVLIDFWAEWCGPCKTLGPILEKLAADYNGAFVLAKVDVDKEQQLAAAFQVRSIPTVFLLVNGQPVDGFPGALPEGELRELLKRHGIEPAAPALAGVDMDGTGKAPPPPDPHAEVLRLREATVAEPDNEELKLDLALALLRTGAADEAEQLLDALPANLAADDRCVQARARLGFAAMLEGAPPPEALEAAIAADPDDLRARHLLGVRHIVGGDAEAGLEQFIEMLRRDRDFDGGLPRRALIDAFRVVDDAALVGRYRRRMASLLF</sequence>
<keyword evidence="3" id="KW-0249">Electron transport</keyword>
<dbReference type="InterPro" id="IPR036249">
    <property type="entry name" value="Thioredoxin-like_sf"/>
</dbReference>
<dbReference type="Proteomes" id="UP001566331">
    <property type="component" value="Unassembled WGS sequence"/>
</dbReference>
<evidence type="ECO:0000256" key="6">
    <source>
        <dbReference type="NCBIfam" id="TIGR01068"/>
    </source>
</evidence>
<dbReference type="PANTHER" id="PTHR45663">
    <property type="entry name" value="GEO12009P1"/>
    <property type="match status" value="1"/>
</dbReference>
<dbReference type="InterPro" id="IPR005746">
    <property type="entry name" value="Thioredoxin"/>
</dbReference>
<protein>
    <recommendedName>
        <fullName evidence="6">Thioredoxin</fullName>
    </recommendedName>
</protein>
<keyword evidence="4" id="KW-1015">Disulfide bond</keyword>
<dbReference type="PRINTS" id="PR00421">
    <property type="entry name" value="THIOREDOXIN"/>
</dbReference>
<dbReference type="SUPFAM" id="SSF52833">
    <property type="entry name" value="Thioredoxin-like"/>
    <property type="match status" value="1"/>
</dbReference>
<evidence type="ECO:0000259" key="7">
    <source>
        <dbReference type="PROSITE" id="PS51352"/>
    </source>
</evidence>
<dbReference type="InterPro" id="IPR013766">
    <property type="entry name" value="Thioredoxin_domain"/>
</dbReference>
<evidence type="ECO:0000313" key="8">
    <source>
        <dbReference type="EMBL" id="MEZ0476579.1"/>
    </source>
</evidence>
<reference evidence="8 9" key="1">
    <citation type="submission" date="2024-07" db="EMBL/GenBank/DDBJ databases">
        <title>Luteimonas salilacus sp. nov., isolated from the shore soil of Salt Lake in Tibet of China.</title>
        <authorList>
            <person name="Zhang X."/>
            <person name="Li A."/>
        </authorList>
    </citation>
    <scope>NUCLEOTIDE SEQUENCE [LARGE SCALE GENOMIC DNA]</scope>
    <source>
        <strain evidence="8 9">B3-2-R+30</strain>
    </source>
</reference>
<organism evidence="8 9">
    <name type="scientific">Luteimonas salinilitoris</name>
    <dbReference type="NCBI Taxonomy" id="3237697"/>
    <lineage>
        <taxon>Bacteria</taxon>
        <taxon>Pseudomonadati</taxon>
        <taxon>Pseudomonadota</taxon>
        <taxon>Gammaproteobacteria</taxon>
        <taxon>Lysobacterales</taxon>
        <taxon>Lysobacteraceae</taxon>
        <taxon>Luteimonas</taxon>
    </lineage>
</organism>
<dbReference type="SUPFAM" id="SSF48452">
    <property type="entry name" value="TPR-like"/>
    <property type="match status" value="1"/>
</dbReference>
<dbReference type="Pfam" id="PF14561">
    <property type="entry name" value="TPR_20"/>
    <property type="match status" value="1"/>
</dbReference>
<evidence type="ECO:0000256" key="1">
    <source>
        <dbReference type="ARBA" id="ARBA00008987"/>
    </source>
</evidence>
<dbReference type="InterPro" id="IPR011990">
    <property type="entry name" value="TPR-like_helical_dom_sf"/>
</dbReference>
<accession>A0ABV4HV00</accession>
<evidence type="ECO:0000256" key="2">
    <source>
        <dbReference type="ARBA" id="ARBA00022448"/>
    </source>
</evidence>
<dbReference type="Pfam" id="PF14559">
    <property type="entry name" value="TPR_19"/>
    <property type="match status" value="1"/>
</dbReference>
<evidence type="ECO:0000256" key="3">
    <source>
        <dbReference type="ARBA" id="ARBA00022982"/>
    </source>
</evidence>
<keyword evidence="9" id="KW-1185">Reference proteome</keyword>
<keyword evidence="2" id="KW-0813">Transport</keyword>
<dbReference type="PROSITE" id="PS51352">
    <property type="entry name" value="THIOREDOXIN_2"/>
    <property type="match status" value="1"/>
</dbReference>
<keyword evidence="5" id="KW-0676">Redox-active center</keyword>
<name>A0ABV4HV00_9GAMM</name>
<dbReference type="InterPro" id="IPR017937">
    <property type="entry name" value="Thioredoxin_CS"/>
</dbReference>
<evidence type="ECO:0000313" key="9">
    <source>
        <dbReference type="Proteomes" id="UP001566331"/>
    </source>
</evidence>
<dbReference type="NCBIfam" id="TIGR01068">
    <property type="entry name" value="thioredoxin"/>
    <property type="match status" value="1"/>
</dbReference>
<evidence type="ECO:0000256" key="4">
    <source>
        <dbReference type="ARBA" id="ARBA00023157"/>
    </source>
</evidence>
<feature type="domain" description="Thioredoxin" evidence="7">
    <location>
        <begin position="1"/>
        <end position="116"/>
    </location>
</feature>
<dbReference type="PROSITE" id="PS00194">
    <property type="entry name" value="THIOREDOXIN_1"/>
    <property type="match status" value="1"/>
</dbReference>
<dbReference type="Gene3D" id="3.40.30.10">
    <property type="entry name" value="Glutaredoxin"/>
    <property type="match status" value="1"/>
</dbReference>
<dbReference type="Pfam" id="PF00085">
    <property type="entry name" value="Thioredoxin"/>
    <property type="match status" value="1"/>
</dbReference>
<evidence type="ECO:0000256" key="5">
    <source>
        <dbReference type="ARBA" id="ARBA00023284"/>
    </source>
</evidence>
<dbReference type="EMBL" id="JBFWIC010000040">
    <property type="protein sequence ID" value="MEZ0476579.1"/>
    <property type="molecule type" value="Genomic_DNA"/>
</dbReference>
<dbReference type="Gene3D" id="1.25.40.10">
    <property type="entry name" value="Tetratricopeptide repeat domain"/>
    <property type="match status" value="2"/>
</dbReference>
<comment type="caution">
    <text evidence="8">The sequence shown here is derived from an EMBL/GenBank/DDBJ whole genome shotgun (WGS) entry which is preliminary data.</text>
</comment>
<dbReference type="PANTHER" id="PTHR45663:SF11">
    <property type="entry name" value="GEO12009P1"/>
    <property type="match status" value="1"/>
</dbReference>
<gene>
    <name evidence="8" type="primary">trxA</name>
    <name evidence="8" type="ORF">AB6713_18455</name>
</gene>
<comment type="similarity">
    <text evidence="1">Belongs to the thioredoxin family.</text>
</comment>